<proteinExistence type="predicted"/>
<evidence type="ECO:0000256" key="1">
    <source>
        <dbReference type="SAM" id="Phobius"/>
    </source>
</evidence>
<dbReference type="Proteomes" id="UP000006103">
    <property type="component" value="Plasmid PBr_lp36"/>
</dbReference>
<keyword evidence="2" id="KW-0614">Plasmid</keyword>
<geneLocation type="plasmid" evidence="2 3">
    <name>PBr_lp36</name>
</geneLocation>
<protein>
    <submittedName>
        <fullName evidence="2">Uncharacterized protein</fullName>
    </submittedName>
</protein>
<keyword evidence="1" id="KW-1133">Transmembrane helix</keyword>
<organism evidence="2 3">
    <name type="scientific">Borreliella garinii PBr</name>
    <dbReference type="NCBI Taxonomy" id="498743"/>
    <lineage>
        <taxon>Bacteria</taxon>
        <taxon>Pseudomonadati</taxon>
        <taxon>Spirochaetota</taxon>
        <taxon>Spirochaetia</taxon>
        <taxon>Spirochaetales</taxon>
        <taxon>Borreliaceae</taxon>
        <taxon>Borreliella</taxon>
    </lineage>
</organism>
<evidence type="ECO:0000313" key="2">
    <source>
        <dbReference type="EMBL" id="ACL34501.1"/>
    </source>
</evidence>
<sequence length="53" mass="6158">MGLLLDQDLSSLLLLTFVYNLRLSTMLFIINYYIYSAILYSTISPSFKLAKLY</sequence>
<gene>
    <name evidence="2" type="ORF">BGAPBR_K0043</name>
</gene>
<keyword evidence="3" id="KW-1185">Reference proteome</keyword>
<evidence type="ECO:0000313" key="3">
    <source>
        <dbReference type="Proteomes" id="UP000006103"/>
    </source>
</evidence>
<name>B8F0S6_BORGR</name>
<keyword evidence="1" id="KW-0812">Transmembrane</keyword>
<reference evidence="2 3" key="1">
    <citation type="journal article" date="2011" name="J. Bacteriol.">
        <title>Whole-genome sequences of two Borrelia afzelii and two Borrelia garinii Lyme disease agent isolates.</title>
        <authorList>
            <person name="Casjens S.R."/>
            <person name="Mongodin E.F."/>
            <person name="Qiu W.-G."/>
            <person name="Dunn J.J."/>
            <person name="Luft B.J."/>
            <person name="Fraser-Liggett C.M."/>
            <person name="Schutzer S.E."/>
        </authorList>
    </citation>
    <scope>NUCLEOTIDE SEQUENCE [LARGE SCALE GENOMIC DNA]</scope>
    <source>
        <strain evidence="2 3">PBr</strain>
    </source>
</reference>
<keyword evidence="1" id="KW-0472">Membrane</keyword>
<dbReference type="AlphaFoldDB" id="B8F0S6"/>
<feature type="transmembrane region" description="Helical" evidence="1">
    <location>
        <begin position="12"/>
        <end position="34"/>
    </location>
</feature>
<accession>B8F0S6</accession>
<dbReference type="EMBL" id="CP001302">
    <property type="protein sequence ID" value="ACL34501.1"/>
    <property type="molecule type" value="Genomic_DNA"/>
</dbReference>